<reference evidence="11 12" key="1">
    <citation type="journal article" date="2018" name="Nat. Ecol. Evol.">
        <title>Pezizomycetes genomes reveal the molecular basis of ectomycorrhizal truffle lifestyle.</title>
        <authorList>
            <person name="Murat C."/>
            <person name="Payen T."/>
            <person name="Noel B."/>
            <person name="Kuo A."/>
            <person name="Morin E."/>
            <person name="Chen J."/>
            <person name="Kohler A."/>
            <person name="Krizsan K."/>
            <person name="Balestrini R."/>
            <person name="Da Silva C."/>
            <person name="Montanini B."/>
            <person name="Hainaut M."/>
            <person name="Levati E."/>
            <person name="Barry K.W."/>
            <person name="Belfiori B."/>
            <person name="Cichocki N."/>
            <person name="Clum A."/>
            <person name="Dockter R.B."/>
            <person name="Fauchery L."/>
            <person name="Guy J."/>
            <person name="Iotti M."/>
            <person name="Le Tacon F."/>
            <person name="Lindquist E.A."/>
            <person name="Lipzen A."/>
            <person name="Malagnac F."/>
            <person name="Mello A."/>
            <person name="Molinier V."/>
            <person name="Miyauchi S."/>
            <person name="Poulain J."/>
            <person name="Riccioni C."/>
            <person name="Rubini A."/>
            <person name="Sitrit Y."/>
            <person name="Splivallo R."/>
            <person name="Traeger S."/>
            <person name="Wang M."/>
            <person name="Zifcakova L."/>
            <person name="Wipf D."/>
            <person name="Zambonelli A."/>
            <person name="Paolocci F."/>
            <person name="Nowrousian M."/>
            <person name="Ottonello S."/>
            <person name="Baldrian P."/>
            <person name="Spatafora J.W."/>
            <person name="Henrissat B."/>
            <person name="Nagy L.G."/>
            <person name="Aury J.M."/>
            <person name="Wincker P."/>
            <person name="Grigoriev I.V."/>
            <person name="Bonfante P."/>
            <person name="Martin F.M."/>
        </authorList>
    </citation>
    <scope>NUCLEOTIDE SEQUENCE [LARGE SCALE GENOMIC DNA]</scope>
    <source>
        <strain evidence="11 12">ATCC MYA-4762</strain>
    </source>
</reference>
<proteinExistence type="inferred from homology"/>
<comment type="subunit">
    <text evidence="8">Component of the spliceosome. Present in the activated B complex, the catalytically activated B* complex which catalyzes the branching, the catalytic step 1 C complex catalyzing the exon ligation, and the postcatalytic P complex containing the ligated exons (mRNA) and the excised lariat intron.</text>
</comment>
<feature type="coiled-coil region" evidence="9">
    <location>
        <begin position="178"/>
        <end position="205"/>
    </location>
</feature>
<feature type="region of interest" description="Disordered" evidence="10">
    <location>
        <begin position="1"/>
        <end position="33"/>
    </location>
</feature>
<feature type="region of interest" description="Disordered" evidence="10">
    <location>
        <begin position="225"/>
        <end position="249"/>
    </location>
</feature>
<dbReference type="OrthoDB" id="674963at2759"/>
<dbReference type="EMBL" id="ML121532">
    <property type="protein sequence ID" value="RPB26976.1"/>
    <property type="molecule type" value="Genomic_DNA"/>
</dbReference>
<evidence type="ECO:0000256" key="7">
    <source>
        <dbReference type="ARBA" id="ARBA00023242"/>
    </source>
</evidence>
<evidence type="ECO:0000256" key="6">
    <source>
        <dbReference type="ARBA" id="ARBA00023187"/>
    </source>
</evidence>
<feature type="binding site" evidence="8">
    <location>
        <position position="85"/>
    </location>
    <ligand>
        <name>Zn(2+)</name>
        <dbReference type="ChEBI" id="CHEBI:29105"/>
    </ligand>
</feature>
<keyword evidence="5 8" id="KW-0862">Zinc</keyword>
<feature type="binding site" evidence="8">
    <location>
        <position position="82"/>
    </location>
    <ligand>
        <name>Zn(2+)</name>
        <dbReference type="ChEBI" id="CHEBI:29105"/>
    </ligand>
</feature>
<comment type="subcellular location">
    <subcellularLocation>
        <location evidence="1 8">Nucleus</location>
    </subcellularLocation>
</comment>
<evidence type="ECO:0000256" key="5">
    <source>
        <dbReference type="ARBA" id="ARBA00022833"/>
    </source>
</evidence>
<dbReference type="FunCoup" id="A0A3N4LVQ3">
    <property type="interactions" value="708"/>
</dbReference>
<evidence type="ECO:0000313" key="11">
    <source>
        <dbReference type="EMBL" id="RPB26976.1"/>
    </source>
</evidence>
<evidence type="ECO:0000256" key="2">
    <source>
        <dbReference type="ARBA" id="ARBA00022664"/>
    </source>
</evidence>
<comment type="similarity">
    <text evidence="8">Belongs to the CWC16 family. YJU2 subfamily.</text>
</comment>
<feature type="binding site" evidence="8">
    <location>
        <position position="46"/>
    </location>
    <ligand>
        <name>Zn(2+)</name>
        <dbReference type="ChEBI" id="CHEBI:29105"/>
    </ligand>
</feature>
<keyword evidence="4 8" id="KW-0747">Spliceosome</keyword>
<dbReference type="InterPro" id="IPR007590">
    <property type="entry name" value="Saf4/Yju2"/>
</dbReference>
<dbReference type="HAMAP" id="MF_03226">
    <property type="entry name" value="YJU2"/>
    <property type="match status" value="1"/>
</dbReference>
<evidence type="ECO:0000256" key="9">
    <source>
        <dbReference type="SAM" id="Coils"/>
    </source>
</evidence>
<evidence type="ECO:0000256" key="1">
    <source>
        <dbReference type="ARBA" id="ARBA00004123"/>
    </source>
</evidence>
<organism evidence="11 12">
    <name type="scientific">Terfezia boudieri ATCC MYA-4762</name>
    <dbReference type="NCBI Taxonomy" id="1051890"/>
    <lineage>
        <taxon>Eukaryota</taxon>
        <taxon>Fungi</taxon>
        <taxon>Dikarya</taxon>
        <taxon>Ascomycota</taxon>
        <taxon>Pezizomycotina</taxon>
        <taxon>Pezizomycetes</taxon>
        <taxon>Pezizales</taxon>
        <taxon>Pezizaceae</taxon>
        <taxon>Terfezia</taxon>
    </lineage>
</organism>
<dbReference type="STRING" id="1051890.A0A3N4LVQ3"/>
<keyword evidence="12" id="KW-1185">Reference proteome</keyword>
<keyword evidence="3 8" id="KW-0479">Metal-binding</keyword>
<sequence length="289" mass="33134">MSERKVLQKYYPPEFDPSKITRQKGPKPTGPKQQTVRLMTPFSMRCNSCGEYIYKGRKFNARKENSGEKYFNISIFRFYIRCTQCSAEITFKTSPKHMDYECEKGATRNFEPWREAKDQEETEEERLTRLEEEENESAMAKLETKTLDSKREMMIADALDEIRTRNARMERKDHADVLETLLEVKDEEVLRREQEEQEIEEAAKKAFSTEDGEWVRRVVDEETDALGLGGSSSSSGPVAAKSTPVASSSVALADGFEVPEFKRMVKRKKPAAPALPGLIKKKQRLPGIV</sequence>
<dbReference type="InterPro" id="IPR043701">
    <property type="entry name" value="Yju2"/>
</dbReference>
<evidence type="ECO:0000256" key="4">
    <source>
        <dbReference type="ARBA" id="ARBA00022728"/>
    </source>
</evidence>
<evidence type="ECO:0000313" key="12">
    <source>
        <dbReference type="Proteomes" id="UP000267821"/>
    </source>
</evidence>
<keyword evidence="9" id="KW-0175">Coiled coil</keyword>
<evidence type="ECO:0000256" key="3">
    <source>
        <dbReference type="ARBA" id="ARBA00022723"/>
    </source>
</evidence>
<name>A0A3N4LVQ3_9PEZI</name>
<dbReference type="Proteomes" id="UP000267821">
    <property type="component" value="Unassembled WGS sequence"/>
</dbReference>
<dbReference type="PANTHER" id="PTHR12111">
    <property type="entry name" value="SPLICING FACTOR YJU2"/>
    <property type="match status" value="1"/>
</dbReference>
<dbReference type="PANTHER" id="PTHR12111:SF1">
    <property type="entry name" value="SPLICING FACTOR YJU2"/>
    <property type="match status" value="1"/>
</dbReference>
<protein>
    <recommendedName>
        <fullName evidence="8">Splicing factor YJU2</fullName>
    </recommendedName>
</protein>
<evidence type="ECO:0000256" key="8">
    <source>
        <dbReference type="HAMAP-Rule" id="MF_03226"/>
    </source>
</evidence>
<keyword evidence="6" id="KW-0508">mRNA splicing</keyword>
<dbReference type="Pfam" id="PF04502">
    <property type="entry name" value="Saf4_Yju2"/>
    <property type="match status" value="1"/>
</dbReference>
<dbReference type="InParanoid" id="A0A3N4LVQ3"/>
<dbReference type="GO" id="GO:0071006">
    <property type="term" value="C:U2-type catalytic step 1 spliceosome"/>
    <property type="evidence" value="ECO:0007669"/>
    <property type="project" value="UniProtKB-UniRule"/>
</dbReference>
<accession>A0A3N4LVQ3</accession>
<comment type="function">
    <text evidence="8">Part of the spliceosome which catalyzes two sequential transesterification reactions, first the excision of the non-coding intron from pre-mRNA and then the ligation of the coding exons to form the mature mRNA. Plays a role in stabilizing the structure of the spliceosome catalytic core and docking of the branch helix into the active site, producing 5'-exon and lariat intron-3'-intermediates.</text>
</comment>
<keyword evidence="2" id="KW-0507">mRNA processing</keyword>
<dbReference type="GO" id="GO:0000349">
    <property type="term" value="P:generation of catalytic spliceosome for first transesterification step"/>
    <property type="evidence" value="ECO:0007669"/>
    <property type="project" value="UniProtKB-UniRule"/>
</dbReference>
<dbReference type="AlphaFoldDB" id="A0A3N4LVQ3"/>
<evidence type="ECO:0000256" key="10">
    <source>
        <dbReference type="SAM" id="MobiDB-lite"/>
    </source>
</evidence>
<feature type="binding site" evidence="8">
    <location>
        <position position="49"/>
    </location>
    <ligand>
        <name>Zn(2+)</name>
        <dbReference type="ChEBI" id="CHEBI:29105"/>
    </ligand>
</feature>
<gene>
    <name evidence="11" type="ORF">L211DRAFT_780063</name>
</gene>
<keyword evidence="7 8" id="KW-0539">Nucleus</keyword>
<dbReference type="GO" id="GO:0046872">
    <property type="term" value="F:metal ion binding"/>
    <property type="evidence" value="ECO:0007669"/>
    <property type="project" value="UniProtKB-KW"/>
</dbReference>